<dbReference type="Proteomes" id="UP000580910">
    <property type="component" value="Unassembled WGS sequence"/>
</dbReference>
<dbReference type="InterPro" id="IPR003870">
    <property type="entry name" value="DUF222"/>
</dbReference>
<accession>A0A7W3J1V9</accession>
<dbReference type="RefSeq" id="WP_182540543.1">
    <property type="nucleotide sequence ID" value="NZ_JACGXA010000001.1"/>
</dbReference>
<dbReference type="SMART" id="SM00507">
    <property type="entry name" value="HNHc"/>
    <property type="match status" value="1"/>
</dbReference>
<feature type="domain" description="HNH nuclease" evidence="1">
    <location>
        <begin position="345"/>
        <end position="397"/>
    </location>
</feature>
<name>A0A7W3J1V9_9ACTN</name>
<evidence type="ECO:0000313" key="3">
    <source>
        <dbReference type="Proteomes" id="UP000580910"/>
    </source>
</evidence>
<gene>
    <name evidence="2" type="ORF">FB382_003059</name>
</gene>
<keyword evidence="3" id="KW-1185">Reference proteome</keyword>
<dbReference type="InterPro" id="IPR003615">
    <property type="entry name" value="HNH_nuc"/>
</dbReference>
<dbReference type="CDD" id="cd00085">
    <property type="entry name" value="HNHc"/>
    <property type="match status" value="1"/>
</dbReference>
<dbReference type="EMBL" id="JACGXA010000001">
    <property type="protein sequence ID" value="MBA8804768.1"/>
    <property type="molecule type" value="Genomic_DNA"/>
</dbReference>
<dbReference type="Gene3D" id="1.10.30.50">
    <property type="match status" value="1"/>
</dbReference>
<comment type="caution">
    <text evidence="2">The sequence shown here is derived from an EMBL/GenBank/DDBJ whole genome shotgun (WGS) entry which is preliminary data.</text>
</comment>
<dbReference type="Pfam" id="PF02720">
    <property type="entry name" value="DUF222"/>
    <property type="match status" value="1"/>
</dbReference>
<evidence type="ECO:0000259" key="1">
    <source>
        <dbReference type="SMART" id="SM00507"/>
    </source>
</evidence>
<proteinExistence type="predicted"/>
<protein>
    <submittedName>
        <fullName evidence="2">Putative membrane protein</fullName>
    </submittedName>
</protein>
<reference evidence="2 3" key="1">
    <citation type="submission" date="2020-07" db="EMBL/GenBank/DDBJ databases">
        <title>Sequencing the genomes of 1000 actinobacteria strains.</title>
        <authorList>
            <person name="Klenk H.-P."/>
        </authorList>
    </citation>
    <scope>NUCLEOTIDE SEQUENCE [LARGE SCALE GENOMIC DNA]</scope>
    <source>
        <strain evidence="2 3">DSM 21349</strain>
    </source>
</reference>
<evidence type="ECO:0000313" key="2">
    <source>
        <dbReference type="EMBL" id="MBA8804768.1"/>
    </source>
</evidence>
<dbReference type="AlphaFoldDB" id="A0A7W3J1V9"/>
<sequence>MTAGVPELTHPVNRCAEQLAALLDEVAGVEPIYMTADDKAAALRALARDEERLHELTLRVLAAADDVALEAGARSAGAWLAHETRCGREQGAAAQRLAEALGSRCLLVGDALAEGRVNRYQAAVIVNALDALPEDLEAEVRIKAEAHLVDEAAHFGPSELRVLGRGVLEVVAPDVATEEERRRHEAAERAARKDTRLTMRVRGDGSTDIRIRVPEQVAARLKVYLESMTSPRRHDRDPDGAGLDLGDVARLPYGRRLGEAFCALLERLPSKVLPQHGGTATTVMVTIKLDDLLSGLGVATLGTGEVITAGEARRLACNADLMPLVLGGPSEVLDLGRVARLYSASQRKAMAVRDGRCRAEGCTIPAAWCEAHHLHPWSLGGLTDLADGVLLCSHHHHLAHDDRYDASRLPNGDVRFARRT</sequence>
<organism evidence="2 3">
    <name type="scientific">Nocardioides ginsengisegetis</name>
    <dbReference type="NCBI Taxonomy" id="661491"/>
    <lineage>
        <taxon>Bacteria</taxon>
        <taxon>Bacillati</taxon>
        <taxon>Actinomycetota</taxon>
        <taxon>Actinomycetes</taxon>
        <taxon>Propionibacteriales</taxon>
        <taxon>Nocardioidaceae</taxon>
        <taxon>Nocardioides</taxon>
    </lineage>
</organism>